<feature type="chain" id="PRO_5041975948" description="Secreted protein" evidence="1">
    <location>
        <begin position="17"/>
        <end position="78"/>
    </location>
</feature>
<protein>
    <recommendedName>
        <fullName evidence="4">Secreted protein</fullName>
    </recommendedName>
</protein>
<sequence length="78" mass="8725">MLVLVFDLIAIQCAASCDDALWASRKVRCYGCLDVKSIFDREPLRFLDAELELPSDVPPDVTIRIVFVSLAAFLSLLH</sequence>
<evidence type="ECO:0000313" key="3">
    <source>
        <dbReference type="Proteomes" id="UP001279734"/>
    </source>
</evidence>
<keyword evidence="1" id="KW-0732">Signal</keyword>
<evidence type="ECO:0000313" key="2">
    <source>
        <dbReference type="EMBL" id="GMH04714.1"/>
    </source>
</evidence>
<evidence type="ECO:0008006" key="4">
    <source>
        <dbReference type="Google" id="ProtNLM"/>
    </source>
</evidence>
<accession>A0AAD3S594</accession>
<dbReference type="Proteomes" id="UP001279734">
    <property type="component" value="Unassembled WGS sequence"/>
</dbReference>
<evidence type="ECO:0000256" key="1">
    <source>
        <dbReference type="SAM" id="SignalP"/>
    </source>
</evidence>
<feature type="signal peptide" evidence="1">
    <location>
        <begin position="1"/>
        <end position="16"/>
    </location>
</feature>
<dbReference type="AlphaFoldDB" id="A0AAD3S594"/>
<name>A0AAD3S594_NEPGR</name>
<comment type="caution">
    <text evidence="2">The sequence shown here is derived from an EMBL/GenBank/DDBJ whole genome shotgun (WGS) entry which is preliminary data.</text>
</comment>
<reference evidence="2" key="1">
    <citation type="submission" date="2023-05" db="EMBL/GenBank/DDBJ databases">
        <title>Nepenthes gracilis genome sequencing.</title>
        <authorList>
            <person name="Fukushima K."/>
        </authorList>
    </citation>
    <scope>NUCLEOTIDE SEQUENCE</scope>
    <source>
        <strain evidence="2">SING2019-196</strain>
    </source>
</reference>
<keyword evidence="3" id="KW-1185">Reference proteome</keyword>
<organism evidence="2 3">
    <name type="scientific">Nepenthes gracilis</name>
    <name type="common">Slender pitcher plant</name>
    <dbReference type="NCBI Taxonomy" id="150966"/>
    <lineage>
        <taxon>Eukaryota</taxon>
        <taxon>Viridiplantae</taxon>
        <taxon>Streptophyta</taxon>
        <taxon>Embryophyta</taxon>
        <taxon>Tracheophyta</taxon>
        <taxon>Spermatophyta</taxon>
        <taxon>Magnoliopsida</taxon>
        <taxon>eudicotyledons</taxon>
        <taxon>Gunneridae</taxon>
        <taxon>Pentapetalae</taxon>
        <taxon>Caryophyllales</taxon>
        <taxon>Nepenthaceae</taxon>
        <taxon>Nepenthes</taxon>
    </lineage>
</organism>
<gene>
    <name evidence="2" type="ORF">Nepgr_006554</name>
</gene>
<proteinExistence type="predicted"/>
<dbReference type="EMBL" id="BSYO01000005">
    <property type="protein sequence ID" value="GMH04714.1"/>
    <property type="molecule type" value="Genomic_DNA"/>
</dbReference>